<dbReference type="OrthoDB" id="1493774at2"/>
<dbReference type="eggNOG" id="COG3198">
    <property type="taxonomic scope" value="Bacteria"/>
</dbReference>
<dbReference type="STRING" id="525373.HMPREF0766_11616"/>
<dbReference type="HOGENOM" id="CLU_142165_2_0_10"/>
<dbReference type="Pfam" id="PF05751">
    <property type="entry name" value="FixH"/>
    <property type="match status" value="1"/>
</dbReference>
<protein>
    <recommendedName>
        <fullName evidence="4">FixH protein</fullName>
    </recommendedName>
</protein>
<gene>
    <name evidence="2" type="ORF">HMPREF0766_11616</name>
</gene>
<comment type="caution">
    <text evidence="2">The sequence shown here is derived from an EMBL/GenBank/DDBJ whole genome shotgun (WGS) entry which is preliminary data.</text>
</comment>
<evidence type="ECO:0008006" key="4">
    <source>
        <dbReference type="Google" id="ProtNLM"/>
    </source>
</evidence>
<evidence type="ECO:0000313" key="3">
    <source>
        <dbReference type="Proteomes" id="UP000006258"/>
    </source>
</evidence>
<keyword evidence="1" id="KW-0472">Membrane</keyword>
<organism evidence="2 3">
    <name type="scientific">Sphingobacterium spiritivorum ATCC 33861</name>
    <dbReference type="NCBI Taxonomy" id="525373"/>
    <lineage>
        <taxon>Bacteria</taxon>
        <taxon>Pseudomonadati</taxon>
        <taxon>Bacteroidota</taxon>
        <taxon>Sphingobacteriia</taxon>
        <taxon>Sphingobacteriales</taxon>
        <taxon>Sphingobacteriaceae</taxon>
        <taxon>Sphingobacterium</taxon>
    </lineage>
</organism>
<name>D7VKU7_SPHSI</name>
<dbReference type="InterPro" id="IPR008620">
    <property type="entry name" value="FixH"/>
</dbReference>
<accession>D7VKU7</accession>
<keyword evidence="1" id="KW-0812">Transmembrane</keyword>
<dbReference type="Proteomes" id="UP000006258">
    <property type="component" value="Unassembled WGS sequence"/>
</dbReference>
<keyword evidence="3" id="KW-1185">Reference proteome</keyword>
<dbReference type="EMBL" id="ACHA02000005">
    <property type="protein sequence ID" value="EFK58899.1"/>
    <property type="molecule type" value="Genomic_DNA"/>
</dbReference>
<dbReference type="RefSeq" id="WP_002999517.1">
    <property type="nucleotide sequence ID" value="NZ_GL379772.1"/>
</dbReference>
<evidence type="ECO:0000313" key="2">
    <source>
        <dbReference type="EMBL" id="EFK58899.1"/>
    </source>
</evidence>
<proteinExistence type="predicted"/>
<keyword evidence="1" id="KW-1133">Transmembrane helix</keyword>
<sequence length="140" mass="16096">MNWGKKIVVSLAVFMSGIIGAGIYMVSHNADTLEEEDYYEKGLNYDDTYNRKSNVIRDHAEPVIRAVNDTLYIDFPHPQNKGKLVFKRPSDSHLDISLPFATASTGYRLPIQSFQKGRWSLEIQWEGNAVPYIFEKHIFL</sequence>
<reference evidence="2" key="1">
    <citation type="submission" date="2010-07" db="EMBL/GenBank/DDBJ databases">
        <authorList>
            <person name="Muzny D."/>
            <person name="Qin X."/>
            <person name="Buhay C."/>
            <person name="Dugan-Rocha S."/>
            <person name="Ding Y."/>
            <person name="Chen G."/>
            <person name="Hawes A."/>
            <person name="Holder M."/>
            <person name="Jhangiani S."/>
            <person name="Johnson A."/>
            <person name="Khan Z."/>
            <person name="Li Z."/>
            <person name="Liu W."/>
            <person name="Liu X."/>
            <person name="Perez L."/>
            <person name="Shen H."/>
            <person name="Wang Q."/>
            <person name="Watt J."/>
            <person name="Xi L."/>
            <person name="Xin Y."/>
            <person name="Zhou J."/>
            <person name="Deng J."/>
            <person name="Jiang H."/>
            <person name="Liu Y."/>
            <person name="Qu J."/>
            <person name="Song X.-Z."/>
            <person name="Zhang L."/>
            <person name="Villasana D."/>
            <person name="Johnson A."/>
            <person name="Liu J."/>
            <person name="Liyanage D."/>
            <person name="Lorensuhewa L."/>
            <person name="Robinson T."/>
            <person name="Song A."/>
            <person name="Song B.-B."/>
            <person name="Dinh H."/>
            <person name="Thornton R."/>
            <person name="Coyle M."/>
            <person name="Francisco L."/>
            <person name="Jackson L."/>
            <person name="Javaid M."/>
            <person name="Korchina V."/>
            <person name="Kovar C."/>
            <person name="Mata R."/>
            <person name="Mathew T."/>
            <person name="Ngo R."/>
            <person name="Nguyen L."/>
            <person name="Nguyen N."/>
            <person name="Okwuonu G."/>
            <person name="Ongeri F."/>
            <person name="Pham C."/>
            <person name="Simmons D."/>
            <person name="Wilczek-Boney K."/>
            <person name="Hale W."/>
            <person name="Jakkamsetti A."/>
            <person name="Pham P."/>
            <person name="Ruth R."/>
            <person name="San Lucas F."/>
            <person name="Warren J."/>
            <person name="Zhang J."/>
            <person name="Zhao Z."/>
            <person name="Zhou C."/>
            <person name="Zhu D."/>
            <person name="Lee S."/>
            <person name="Bess C."/>
            <person name="Blankenburg K."/>
            <person name="Forbes L."/>
            <person name="Fu Q."/>
            <person name="Gubbala S."/>
            <person name="Hirani K."/>
            <person name="Jayaseelan J.C."/>
            <person name="Lara F."/>
            <person name="Munidasa M."/>
            <person name="Palculict T."/>
            <person name="Patil S."/>
            <person name="Pu L.-L."/>
            <person name="Saada N."/>
            <person name="Tang L."/>
            <person name="Weissenberger G."/>
            <person name="Zhu Y."/>
            <person name="Hemphill L."/>
            <person name="Shang Y."/>
            <person name="Youmans B."/>
            <person name="Ayvaz T."/>
            <person name="Ross M."/>
            <person name="Santibanez J."/>
            <person name="Aqrawi P."/>
            <person name="Gross S."/>
            <person name="Joshi V."/>
            <person name="Fowler G."/>
            <person name="Nazareth L."/>
            <person name="Reid J."/>
            <person name="Worley K."/>
            <person name="Petrosino J."/>
            <person name="Highlander S."/>
            <person name="Gibbs R."/>
        </authorList>
    </citation>
    <scope>NUCLEOTIDE SEQUENCE [LARGE SCALE GENOMIC DNA]</scope>
    <source>
        <strain evidence="2">ATCC 33861</strain>
    </source>
</reference>
<dbReference type="GeneID" id="95429775"/>
<feature type="transmembrane region" description="Helical" evidence="1">
    <location>
        <begin position="7"/>
        <end position="26"/>
    </location>
</feature>
<evidence type="ECO:0000256" key="1">
    <source>
        <dbReference type="SAM" id="Phobius"/>
    </source>
</evidence>
<dbReference type="AlphaFoldDB" id="D7VKU7"/>